<proteinExistence type="predicted"/>
<keyword evidence="2" id="KW-1185">Reference proteome</keyword>
<evidence type="ECO:0000313" key="1">
    <source>
        <dbReference type="EMBL" id="QDV06806.1"/>
    </source>
</evidence>
<gene>
    <name evidence="1" type="ORF">Poly30_23210</name>
</gene>
<evidence type="ECO:0000313" key="2">
    <source>
        <dbReference type="Proteomes" id="UP000320390"/>
    </source>
</evidence>
<dbReference type="AlphaFoldDB" id="A0A518ERU3"/>
<dbReference type="EMBL" id="CP036434">
    <property type="protein sequence ID" value="QDV06806.1"/>
    <property type="molecule type" value="Genomic_DNA"/>
</dbReference>
<name>A0A518ERU3_9BACT</name>
<sequence>MEPSDGAVTSPIPVRCRILYLRTPRSESLDALGSEASVIADLEGSQPVLPTPVLTLSTLFAQGPKAAAWLKSLEAAPATESMEIAARSSFVPVGASSRLSVQTFELVEDPRDWLDEFRDRGPIPREVAVIVTATNHGPRVALSVTDLDPERETRLREAFLEDPSISATPPPPAQDEVLRREVLNIGRYPEIDSPLVLHLDSPFSEGNGAALAMVVETLRPDQVEGSNEAEALAELAEAAAALAANQSPLTEETRHKIERTEALDVFQLRGGRSALLQVAVESDATLTQELALVADAEVLQALGERAFPTAEAGSTPVPAGEPTREVPIGWRLDSAAWNLLAERALSETLDPELMGVFYRRAGAVAAFPDIIQDALKAARGERAKFDERLMTEQRYFLEDPSPSARLRAYDWLREYGVELADYDPLGERKERQAALEKAAEASASQGGNQ</sequence>
<protein>
    <submittedName>
        <fullName evidence="1">Uncharacterized protein</fullName>
    </submittedName>
</protein>
<dbReference type="Proteomes" id="UP000320390">
    <property type="component" value="Chromosome"/>
</dbReference>
<reference evidence="1 2" key="1">
    <citation type="submission" date="2019-02" db="EMBL/GenBank/DDBJ databases">
        <title>Deep-cultivation of Planctomycetes and their phenomic and genomic characterization uncovers novel biology.</title>
        <authorList>
            <person name="Wiegand S."/>
            <person name="Jogler M."/>
            <person name="Boedeker C."/>
            <person name="Pinto D."/>
            <person name="Vollmers J."/>
            <person name="Rivas-Marin E."/>
            <person name="Kohn T."/>
            <person name="Peeters S.H."/>
            <person name="Heuer A."/>
            <person name="Rast P."/>
            <person name="Oberbeckmann S."/>
            <person name="Bunk B."/>
            <person name="Jeske O."/>
            <person name="Meyerdierks A."/>
            <person name="Storesund J.E."/>
            <person name="Kallscheuer N."/>
            <person name="Luecker S."/>
            <person name="Lage O.M."/>
            <person name="Pohl T."/>
            <person name="Merkel B.J."/>
            <person name="Hornburger P."/>
            <person name="Mueller R.-W."/>
            <person name="Bruemmer F."/>
            <person name="Labrenz M."/>
            <person name="Spormann A.M."/>
            <person name="Op den Camp H."/>
            <person name="Overmann J."/>
            <person name="Amann R."/>
            <person name="Jetten M.S.M."/>
            <person name="Mascher T."/>
            <person name="Medema M.H."/>
            <person name="Devos D.P."/>
            <person name="Kaster A.-K."/>
            <person name="Ovreas L."/>
            <person name="Rohde M."/>
            <person name="Galperin M.Y."/>
            <person name="Jogler C."/>
        </authorList>
    </citation>
    <scope>NUCLEOTIDE SEQUENCE [LARGE SCALE GENOMIC DNA]</scope>
    <source>
        <strain evidence="1 2">Poly30</strain>
    </source>
</reference>
<organism evidence="1 2">
    <name type="scientific">Saltatorellus ferox</name>
    <dbReference type="NCBI Taxonomy" id="2528018"/>
    <lineage>
        <taxon>Bacteria</taxon>
        <taxon>Pseudomonadati</taxon>
        <taxon>Planctomycetota</taxon>
        <taxon>Planctomycetia</taxon>
        <taxon>Planctomycetia incertae sedis</taxon>
        <taxon>Saltatorellus</taxon>
    </lineage>
</organism>
<accession>A0A518ERU3</accession>